<dbReference type="EMBL" id="UINC01096316">
    <property type="protein sequence ID" value="SVC53099.1"/>
    <property type="molecule type" value="Genomic_DNA"/>
</dbReference>
<gene>
    <name evidence="1" type="ORF">METZ01_LOCUS305953</name>
</gene>
<accession>A0A382MW32</accession>
<evidence type="ECO:0008006" key="2">
    <source>
        <dbReference type="Google" id="ProtNLM"/>
    </source>
</evidence>
<dbReference type="AlphaFoldDB" id="A0A382MW32"/>
<dbReference type="NCBIfam" id="TIGR02466">
    <property type="entry name" value="TIGR02466 family protein"/>
    <property type="match status" value="1"/>
</dbReference>
<dbReference type="InterPro" id="IPR012668">
    <property type="entry name" value="CHP02466"/>
</dbReference>
<dbReference type="Gene3D" id="2.60.120.620">
    <property type="entry name" value="q2cbj1_9rhob like domain"/>
    <property type="match status" value="1"/>
</dbReference>
<protein>
    <recommendedName>
        <fullName evidence="2">Prolyl 4-hydroxylase alpha subunit Fe(2+) 2OG dioxygenase domain-containing protein</fullName>
    </recommendedName>
</protein>
<proteinExistence type="predicted"/>
<name>A0A382MW32_9ZZZZ</name>
<reference evidence="1" key="1">
    <citation type="submission" date="2018-05" db="EMBL/GenBank/DDBJ databases">
        <authorList>
            <person name="Lanie J.A."/>
            <person name="Ng W.-L."/>
            <person name="Kazmierczak K.M."/>
            <person name="Andrzejewski T.M."/>
            <person name="Davidsen T.M."/>
            <person name="Wayne K.J."/>
            <person name="Tettelin H."/>
            <person name="Glass J.I."/>
            <person name="Rusch D."/>
            <person name="Podicherti R."/>
            <person name="Tsui H.-C.T."/>
            <person name="Winkler M.E."/>
        </authorList>
    </citation>
    <scope>NUCLEOTIDE SEQUENCE</scope>
</reference>
<sequence length="195" mass="22495">MHLFFSTPIWSTKIDNYKDVNEELYSYIKNLREQNPEGIKKSNFNGWHSKDFDLNDETPKKFIYAVSSNINTAFNDMDWDIEKQIIKIRSIWAIINEKGAFNERHHHGNSALSAAYYVRAPKDCGDIEFYDPRPAPVYSHPIAKKPNILNATVNSITPDEGMLVLFPSYLDHSVRQNLSSDKRIVISFNVNLIGK</sequence>
<evidence type="ECO:0000313" key="1">
    <source>
        <dbReference type="EMBL" id="SVC53099.1"/>
    </source>
</evidence>
<organism evidence="1">
    <name type="scientific">marine metagenome</name>
    <dbReference type="NCBI Taxonomy" id="408172"/>
    <lineage>
        <taxon>unclassified sequences</taxon>
        <taxon>metagenomes</taxon>
        <taxon>ecological metagenomes</taxon>
    </lineage>
</organism>
<dbReference type="Pfam" id="PF13759">
    <property type="entry name" value="2OG-FeII_Oxy_5"/>
    <property type="match status" value="1"/>
</dbReference>